<evidence type="ECO:0000259" key="6">
    <source>
        <dbReference type="Pfam" id="PF13243"/>
    </source>
</evidence>
<feature type="transmembrane region" description="Helical" evidence="5">
    <location>
        <begin position="250"/>
        <end position="269"/>
    </location>
</feature>
<dbReference type="InterPro" id="IPR008930">
    <property type="entry name" value="Terpenoid_cyclase/PrenylTrfase"/>
</dbReference>
<evidence type="ECO:0000259" key="7">
    <source>
        <dbReference type="Pfam" id="PF13249"/>
    </source>
</evidence>
<keyword evidence="4" id="KW-0413">Isomerase</keyword>
<sequence>MKKKIEGTIHRFIHDLKTMQSGDGSWHFCFENSVMTDAYMIILLRSLETGEDELIGRLVERLWKLQSVEGTWKLFEDEREGNLSSTIEATFALKFSGMVDPGDDRLRKAERFIDGNGGFHKAHSITKFMLAVHGQYDWKHLMPIPIEFLLLPKTFPVSFWDLSSYARGHLAPLMLLKNQRFILKTNVTPHMKNSPRSLIEPGYNDRELRLLSKITEGIQAIASIPAHLHQQAGQFAVEYMLQRIERDGTYLSYFSSTFFMIYALLAIGYKKSDPIIVKALQGLKGMACETKNGTHIQNSPSTVWDTALISYALQEAGVGPGEDSIEKSVDYLLKKQQFKYGDWAYESVVKPGGWGFSESNSIHPDVDDTTAALRAITYSAAGKPSIRPSWDRGMEWVLGLQNRDGGWPAFEKNKTKTILTSFPMDGAEAAAIDPSTPDLTGRALEFLGGRAGMTKDHPKVKKGIQWLKLMQEDEGSWYGRWGVCYIYGTWAAVTGMKAVGVSSSDPNLQKAKIWLESIQQTNGGWGESCYSDQKKAFVPLPFSTPSQTAWALEALICLEDKPTPAIDLGMMALLDLMNGAADGVANTYPTGVGLPGNFYVHYHSYGWIWPLITLSRYKEKYG</sequence>
<dbReference type="Proteomes" id="UP000050398">
    <property type="component" value="Unassembled WGS sequence"/>
</dbReference>
<dbReference type="InterPro" id="IPR032697">
    <property type="entry name" value="SQ_cyclase_N"/>
</dbReference>
<dbReference type="RefSeq" id="WP_060673339.1">
    <property type="nucleotide sequence ID" value="NZ_LIXZ01000013.1"/>
</dbReference>
<comment type="caution">
    <text evidence="8">The sequence shown here is derived from an EMBL/GenBank/DDBJ whole genome shotgun (WGS) entry which is preliminary data.</text>
</comment>
<dbReference type="Pfam" id="PF13249">
    <property type="entry name" value="SQHop_cyclase_N"/>
    <property type="match status" value="1"/>
</dbReference>
<dbReference type="GO" id="GO:0016104">
    <property type="term" value="P:triterpenoid biosynthetic process"/>
    <property type="evidence" value="ECO:0007669"/>
    <property type="project" value="InterPro"/>
</dbReference>
<dbReference type="AlphaFoldDB" id="A0A0N8GGJ5"/>
<dbReference type="SFLD" id="SFLDG01016">
    <property type="entry name" value="Prenyltransferase_Like_2"/>
    <property type="match status" value="1"/>
</dbReference>
<evidence type="ECO:0000313" key="8">
    <source>
        <dbReference type="EMBL" id="KPL58674.1"/>
    </source>
</evidence>
<dbReference type="PANTHER" id="PTHR11764">
    <property type="entry name" value="TERPENE CYCLASE/MUTASE FAMILY MEMBER"/>
    <property type="match status" value="1"/>
</dbReference>
<evidence type="ECO:0000256" key="3">
    <source>
        <dbReference type="ARBA" id="ARBA00022737"/>
    </source>
</evidence>
<dbReference type="InterPro" id="IPR018333">
    <property type="entry name" value="Squalene_cyclase"/>
</dbReference>
<protein>
    <submittedName>
        <fullName evidence="8">Squalene-hopene cyclase</fullName>
    </submittedName>
</protein>
<keyword evidence="5" id="KW-0472">Membrane</keyword>
<evidence type="ECO:0000313" key="9">
    <source>
        <dbReference type="Proteomes" id="UP000050398"/>
    </source>
</evidence>
<comment type="similarity">
    <text evidence="2">Belongs to the terpene cyclase/mutase family.</text>
</comment>
<name>A0A0N8GGJ5_9BACI</name>
<gene>
    <name evidence="8" type="ORF">AM506_15165</name>
</gene>
<keyword evidence="5" id="KW-1133">Transmembrane helix</keyword>
<organism evidence="8 9">
    <name type="scientific">Rossellomorea vietnamensis</name>
    <dbReference type="NCBI Taxonomy" id="218284"/>
    <lineage>
        <taxon>Bacteria</taxon>
        <taxon>Bacillati</taxon>
        <taxon>Bacillota</taxon>
        <taxon>Bacilli</taxon>
        <taxon>Bacillales</taxon>
        <taxon>Bacillaceae</taxon>
        <taxon>Rossellomorea</taxon>
    </lineage>
</organism>
<dbReference type="Gene3D" id="1.50.10.20">
    <property type="match status" value="2"/>
</dbReference>
<proteinExistence type="inferred from homology"/>
<keyword evidence="5" id="KW-0812">Transmembrane</keyword>
<feature type="domain" description="Squalene cyclase N-terminal" evidence="7">
    <location>
        <begin position="14"/>
        <end position="291"/>
    </location>
</feature>
<dbReference type="InterPro" id="IPR002365">
    <property type="entry name" value="Terpene_synthase_CS"/>
</dbReference>
<dbReference type="NCBIfam" id="TIGR01787">
    <property type="entry name" value="squalene_cyclas"/>
    <property type="match status" value="1"/>
</dbReference>
<accession>A0A0N8GGJ5</accession>
<dbReference type="GO" id="GO:0005811">
    <property type="term" value="C:lipid droplet"/>
    <property type="evidence" value="ECO:0007669"/>
    <property type="project" value="InterPro"/>
</dbReference>
<dbReference type="PANTHER" id="PTHR11764:SF20">
    <property type="entry name" value="LANOSTEROL SYNTHASE"/>
    <property type="match status" value="1"/>
</dbReference>
<dbReference type="OrthoDB" id="9758578at2"/>
<feature type="domain" description="Squalene cyclase C-terminal" evidence="6">
    <location>
        <begin position="301"/>
        <end position="618"/>
    </location>
</feature>
<comment type="pathway">
    <text evidence="1">Secondary metabolite biosynthesis; hopanoid biosynthesis.</text>
</comment>
<keyword evidence="3" id="KW-0677">Repeat</keyword>
<dbReference type="PROSITE" id="PS01074">
    <property type="entry name" value="TERPENE_SYNTHASES"/>
    <property type="match status" value="1"/>
</dbReference>
<dbReference type="SUPFAM" id="SSF48239">
    <property type="entry name" value="Terpenoid cyclases/Protein prenyltransferases"/>
    <property type="match status" value="2"/>
</dbReference>
<reference evidence="8 9" key="1">
    <citation type="submission" date="2015-08" db="EMBL/GenBank/DDBJ databases">
        <title>Draft Genome Sequence of Bacillus vietnamensis UCD-SED5.</title>
        <authorList>
            <person name="Lee R.D."/>
            <person name="Jospin G."/>
            <person name="Lang J.M."/>
            <person name="Coil D.A."/>
            <person name="Eisen J.A."/>
        </authorList>
    </citation>
    <scope>NUCLEOTIDE SEQUENCE [LARGE SCALE GENOMIC DNA]</scope>
    <source>
        <strain evidence="8 9">UCD-SED5</strain>
    </source>
</reference>
<dbReference type="GO" id="GO:0016866">
    <property type="term" value="F:intramolecular transferase activity"/>
    <property type="evidence" value="ECO:0007669"/>
    <property type="project" value="InterPro"/>
</dbReference>
<evidence type="ECO:0000256" key="4">
    <source>
        <dbReference type="ARBA" id="ARBA00023235"/>
    </source>
</evidence>
<dbReference type="InterPro" id="IPR032696">
    <property type="entry name" value="SQ_cyclase_C"/>
</dbReference>
<evidence type="ECO:0000256" key="2">
    <source>
        <dbReference type="ARBA" id="ARBA00009755"/>
    </source>
</evidence>
<evidence type="ECO:0000256" key="1">
    <source>
        <dbReference type="ARBA" id="ARBA00004999"/>
    </source>
</evidence>
<dbReference type="Pfam" id="PF13243">
    <property type="entry name" value="SQHop_cyclase_C"/>
    <property type="match status" value="1"/>
</dbReference>
<evidence type="ECO:0000256" key="5">
    <source>
        <dbReference type="SAM" id="Phobius"/>
    </source>
</evidence>
<dbReference type="EMBL" id="LIXZ01000013">
    <property type="protein sequence ID" value="KPL58674.1"/>
    <property type="molecule type" value="Genomic_DNA"/>
</dbReference>
<dbReference type="UniPathway" id="UPA00337"/>
<dbReference type="PATRIC" id="fig|218284.4.peg.1220"/>